<sequence length="538" mass="59413">MQSVLQPILGPKKEIHDLTGRVALITGGALGIGYEIARAFVLNGAKVYMTNRKEEQGQAAIEQIKKEAGENAQIEWFPCDMGNLNEIKQVFEDFKKKEDRLDLLILSAGINVNQYGETHDNIDRHFEVNWLGQFYVVNLVYPLLRKTSKLPNTPAPRIVFETSEQHRMAPKNVHFATLEEINNPEVGNLELYGRTKLAIILGVKYGLLDRVIKPNNDNIYALSVHPGAVNTAMQQQWKDAYPGLLGKLLTTVMLAAGRTPEHGSFSALYAATSPEVEEKGWNGYYFSDPAQPGKETAQASDPTLGAALWDLSHRIIKEKVGDDAIVDWNANITGPPTATTGIIDIYDIFGLSNQTIQGADLLAARLNALVLVPDFFHGERADLAWFPPDTEEKKAALFGFINTKAAVKDKVEVLRRVAEEARVRFEGVTAQVSGPNSPFVVTGQVHPGFMDVEEAKKLTVPHIVLASKDEPVEAVKGYAEVIAGNGIGGVVETYPTMWHGWMGARAQLETPEGLAEYQRGYNQLADFFEKYLKSEAKI</sequence>
<dbReference type="SUPFAM" id="SSF53474">
    <property type="entry name" value="alpha/beta-Hydrolases"/>
    <property type="match status" value="1"/>
</dbReference>
<dbReference type="VEuPathDB" id="FungiDB:ATCC64974_6770"/>
<dbReference type="VEuPathDB" id="FungiDB:An09g01150"/>
<dbReference type="Gene3D" id="3.40.50.720">
    <property type="entry name" value="NAD(P)-binding Rossmann-like Domain"/>
    <property type="match status" value="1"/>
</dbReference>
<reference evidence="2" key="1">
    <citation type="journal article" date="2016" name="Genome Announc.">
        <title>Draft genome sequence of Aspergillus niger strain An76.</title>
        <authorList>
            <person name="Gong W."/>
            <person name="Cheng Z."/>
            <person name="Zhang H."/>
            <person name="Liu L."/>
            <person name="Gao P."/>
            <person name="Wang L."/>
        </authorList>
    </citation>
    <scope>NUCLEOTIDE SEQUENCE [LARGE SCALE GENOMIC DNA]</scope>
    <source>
        <strain evidence="2">An76</strain>
    </source>
</reference>
<dbReference type="PANTHER" id="PTHR47668">
    <property type="entry name" value="DIENELACTONE HYDROLASE FAMILY PROTEIN (AFU_ORTHOLOGUE AFUA_6G01940)"/>
    <property type="match status" value="1"/>
</dbReference>
<dbReference type="InterPro" id="IPR029058">
    <property type="entry name" value="AB_hydrolase_fold"/>
</dbReference>
<gene>
    <name evidence="1" type="ORF">ABL_08495</name>
</gene>
<dbReference type="EMBL" id="BCMY01000018">
    <property type="protein sequence ID" value="GAQ45834.1"/>
    <property type="molecule type" value="Genomic_DNA"/>
</dbReference>
<dbReference type="SUPFAM" id="SSF51735">
    <property type="entry name" value="NAD(P)-binding Rossmann-fold domains"/>
    <property type="match status" value="1"/>
</dbReference>
<dbReference type="Proteomes" id="UP000068243">
    <property type="component" value="Unassembled WGS sequence"/>
</dbReference>
<dbReference type="OMA" id="LMACRNT"/>
<organism evidence="1 2">
    <name type="scientific">Aspergillus niger</name>
    <dbReference type="NCBI Taxonomy" id="5061"/>
    <lineage>
        <taxon>Eukaryota</taxon>
        <taxon>Fungi</taxon>
        <taxon>Dikarya</taxon>
        <taxon>Ascomycota</taxon>
        <taxon>Pezizomycotina</taxon>
        <taxon>Eurotiomycetes</taxon>
        <taxon>Eurotiomycetidae</taxon>
        <taxon>Eurotiales</taxon>
        <taxon>Aspergillaceae</taxon>
        <taxon>Aspergillus</taxon>
        <taxon>Aspergillus subgen. Circumdati</taxon>
    </lineage>
</organism>
<dbReference type="Gene3D" id="3.40.50.1820">
    <property type="entry name" value="alpha/beta hydrolase"/>
    <property type="match status" value="1"/>
</dbReference>
<dbReference type="Pfam" id="PF00106">
    <property type="entry name" value="adh_short"/>
    <property type="match status" value="1"/>
</dbReference>
<protein>
    <submittedName>
        <fullName evidence="1">Short-chain dehydrogenase</fullName>
    </submittedName>
</protein>
<dbReference type="OrthoDB" id="191139at2759"/>
<dbReference type="VEuPathDB" id="FungiDB:ASPNIDRAFT2_1161073"/>
<dbReference type="VEuPathDB" id="FungiDB:M747DRAFT_296915"/>
<dbReference type="PANTHER" id="PTHR47668:SF1">
    <property type="entry name" value="DIENELACTONE HYDROLASE DOMAIN-CONTAINING PROTEIN-RELATED"/>
    <property type="match status" value="1"/>
</dbReference>
<dbReference type="InterPro" id="IPR002347">
    <property type="entry name" value="SDR_fam"/>
</dbReference>
<dbReference type="VEuPathDB" id="FungiDB:ATCC64974_6760"/>
<evidence type="ECO:0000313" key="2">
    <source>
        <dbReference type="Proteomes" id="UP000068243"/>
    </source>
</evidence>
<dbReference type="VEuPathDB" id="FungiDB:M747DRAFT_330347"/>
<name>A0A100IR49_ASPNG</name>
<comment type="caution">
    <text evidence="1">The sequence shown here is derived from an EMBL/GenBank/DDBJ whole genome shotgun (WGS) entry which is preliminary data.</text>
</comment>
<dbReference type="InterPro" id="IPR036291">
    <property type="entry name" value="NAD(P)-bd_dom_sf"/>
</dbReference>
<dbReference type="VEuPathDB" id="FungiDB:An09g01140"/>
<proteinExistence type="predicted"/>
<dbReference type="PRINTS" id="PR00081">
    <property type="entry name" value="GDHRDH"/>
</dbReference>
<accession>A0A100IR49</accession>
<dbReference type="PaxDb" id="5061-CADANGAP00007512"/>
<dbReference type="VEuPathDB" id="FungiDB:ASPNIDRAFT2_1200386"/>
<dbReference type="AlphaFoldDB" id="A0A100IR49"/>
<evidence type="ECO:0000313" key="1">
    <source>
        <dbReference type="EMBL" id="GAQ45834.1"/>
    </source>
</evidence>